<comment type="caution">
    <text evidence="2">The sequence shown here is derived from an EMBL/GenBank/DDBJ whole genome shotgun (WGS) entry which is preliminary data.</text>
</comment>
<name>A0A4R4X4L6_9ACTN</name>
<dbReference type="SUPFAM" id="SSF56112">
    <property type="entry name" value="Protein kinase-like (PK-like)"/>
    <property type="match status" value="1"/>
</dbReference>
<organism evidence="2 3">
    <name type="scientific">Kribbella turkmenica</name>
    <dbReference type="NCBI Taxonomy" id="2530375"/>
    <lineage>
        <taxon>Bacteria</taxon>
        <taxon>Bacillati</taxon>
        <taxon>Actinomycetota</taxon>
        <taxon>Actinomycetes</taxon>
        <taxon>Propionibacteriales</taxon>
        <taxon>Kribbellaceae</taxon>
        <taxon>Kribbella</taxon>
    </lineage>
</organism>
<dbReference type="Proteomes" id="UP000295172">
    <property type="component" value="Unassembled WGS sequence"/>
</dbReference>
<dbReference type="InterPro" id="IPR011009">
    <property type="entry name" value="Kinase-like_dom_sf"/>
</dbReference>
<protein>
    <recommendedName>
        <fullName evidence="1">Aminoglycoside phosphotransferase domain-containing protein</fullName>
    </recommendedName>
</protein>
<dbReference type="Gene3D" id="3.30.200.20">
    <property type="entry name" value="Phosphorylase Kinase, domain 1"/>
    <property type="match status" value="1"/>
</dbReference>
<sequence length="288" mass="32387">MSAVLGRCLRLIEASDLARDYGLTADELRPHAGGFNSDCWVADSKWFVKVWRRGTPEDLDLLCTLAATGLPVPAPLRTVAGELHAIAGGRPYAVFPYVHGRMATHDDWRPAAQALKRVHALEHVDLPPATLDEPAIWPLRDHLDHPWIADRREEVVASIARLEHTIERARTKTVRHVVCHLDLHGLNLILDDSDEIAAIVDWEQAVIGPREHDVWIAAEGAHLEAFLTEYGARDLDSDHLEYALLARGLRDLAARVFNEVDRPGVDTWGFRRIAKLDTDLARFRPFCR</sequence>
<dbReference type="PANTHER" id="PTHR21310">
    <property type="entry name" value="AMINOGLYCOSIDE PHOSPHOTRANSFERASE-RELATED-RELATED"/>
    <property type="match status" value="1"/>
</dbReference>
<reference evidence="2 3" key="1">
    <citation type="submission" date="2019-02" db="EMBL/GenBank/DDBJ databases">
        <title>Draft genome sequences of novel Actinobacteria.</title>
        <authorList>
            <person name="Sahin N."/>
            <person name="Ay H."/>
            <person name="Saygin H."/>
        </authorList>
    </citation>
    <scope>NUCLEOTIDE SEQUENCE [LARGE SCALE GENOMIC DNA]</scope>
    <source>
        <strain evidence="2 3">16K104</strain>
    </source>
</reference>
<dbReference type="InterPro" id="IPR051678">
    <property type="entry name" value="AGP_Transferase"/>
</dbReference>
<dbReference type="Pfam" id="PF01636">
    <property type="entry name" value="APH"/>
    <property type="match status" value="1"/>
</dbReference>
<evidence type="ECO:0000259" key="1">
    <source>
        <dbReference type="Pfam" id="PF01636"/>
    </source>
</evidence>
<feature type="domain" description="Aminoglycoside phosphotransferase" evidence="1">
    <location>
        <begin position="28"/>
        <end position="240"/>
    </location>
</feature>
<gene>
    <name evidence="2" type="ORF">E1218_15245</name>
</gene>
<evidence type="ECO:0000313" key="3">
    <source>
        <dbReference type="Proteomes" id="UP000295172"/>
    </source>
</evidence>
<evidence type="ECO:0000313" key="2">
    <source>
        <dbReference type="EMBL" id="TDD25260.1"/>
    </source>
</evidence>
<dbReference type="InterPro" id="IPR002575">
    <property type="entry name" value="Aminoglycoside_PTrfase"/>
</dbReference>
<accession>A0A4R4X4L6</accession>
<dbReference type="AlphaFoldDB" id="A0A4R4X4L6"/>
<proteinExistence type="predicted"/>
<dbReference type="EMBL" id="SMKR01000057">
    <property type="protein sequence ID" value="TDD25260.1"/>
    <property type="molecule type" value="Genomic_DNA"/>
</dbReference>
<dbReference type="Gene3D" id="1.10.510.10">
    <property type="entry name" value="Transferase(Phosphotransferase) domain 1"/>
    <property type="match status" value="1"/>
</dbReference>
<dbReference type="OrthoDB" id="3339041at2"/>
<keyword evidence="3" id="KW-1185">Reference proteome</keyword>